<keyword evidence="2" id="KW-0238">DNA-binding</keyword>
<dbReference type="KEGG" id="lamb:KBB96_11700"/>
<dbReference type="InterPro" id="IPR009057">
    <property type="entry name" value="Homeodomain-like_sf"/>
</dbReference>
<evidence type="ECO:0000313" key="5">
    <source>
        <dbReference type="EMBL" id="QUE49537.1"/>
    </source>
</evidence>
<dbReference type="SUPFAM" id="SSF46689">
    <property type="entry name" value="Homeodomain-like"/>
    <property type="match status" value="1"/>
</dbReference>
<dbReference type="PROSITE" id="PS00041">
    <property type="entry name" value="HTH_ARAC_FAMILY_1"/>
    <property type="match status" value="1"/>
</dbReference>
<organism evidence="5 6">
    <name type="scientific">Luteolibacter ambystomatis</name>
    <dbReference type="NCBI Taxonomy" id="2824561"/>
    <lineage>
        <taxon>Bacteria</taxon>
        <taxon>Pseudomonadati</taxon>
        <taxon>Verrucomicrobiota</taxon>
        <taxon>Verrucomicrobiia</taxon>
        <taxon>Verrucomicrobiales</taxon>
        <taxon>Verrucomicrobiaceae</taxon>
        <taxon>Luteolibacter</taxon>
    </lineage>
</organism>
<dbReference type="GO" id="GO:0003700">
    <property type="term" value="F:DNA-binding transcription factor activity"/>
    <property type="evidence" value="ECO:0007669"/>
    <property type="project" value="InterPro"/>
</dbReference>
<keyword evidence="3" id="KW-0804">Transcription</keyword>
<dbReference type="PANTHER" id="PTHR46796">
    <property type="entry name" value="HTH-TYPE TRANSCRIPTIONAL ACTIVATOR RHAS-RELATED"/>
    <property type="match status" value="1"/>
</dbReference>
<evidence type="ECO:0000313" key="6">
    <source>
        <dbReference type="Proteomes" id="UP000676169"/>
    </source>
</evidence>
<evidence type="ECO:0000259" key="4">
    <source>
        <dbReference type="PROSITE" id="PS01124"/>
    </source>
</evidence>
<dbReference type="GO" id="GO:0043565">
    <property type="term" value="F:sequence-specific DNA binding"/>
    <property type="evidence" value="ECO:0007669"/>
    <property type="project" value="InterPro"/>
</dbReference>
<dbReference type="InterPro" id="IPR050204">
    <property type="entry name" value="AraC_XylS_family_regulators"/>
</dbReference>
<evidence type="ECO:0000256" key="1">
    <source>
        <dbReference type="ARBA" id="ARBA00023015"/>
    </source>
</evidence>
<evidence type="ECO:0000256" key="3">
    <source>
        <dbReference type="ARBA" id="ARBA00023163"/>
    </source>
</evidence>
<gene>
    <name evidence="5" type="ORF">KBB96_11700</name>
</gene>
<evidence type="ECO:0000256" key="2">
    <source>
        <dbReference type="ARBA" id="ARBA00023125"/>
    </source>
</evidence>
<dbReference type="InterPro" id="IPR018062">
    <property type="entry name" value="HTH_AraC-typ_CS"/>
</dbReference>
<keyword evidence="6" id="KW-1185">Reference proteome</keyword>
<feature type="domain" description="HTH araC/xylS-type" evidence="4">
    <location>
        <begin position="21"/>
        <end position="120"/>
    </location>
</feature>
<protein>
    <submittedName>
        <fullName evidence="5">Helix-turn-helix transcriptional regulator</fullName>
    </submittedName>
</protein>
<dbReference type="RefSeq" id="WP_211629626.1">
    <property type="nucleotide sequence ID" value="NZ_CP073100.1"/>
</dbReference>
<dbReference type="EMBL" id="CP073100">
    <property type="protein sequence ID" value="QUE49537.1"/>
    <property type="molecule type" value="Genomic_DNA"/>
</dbReference>
<dbReference type="SMART" id="SM00342">
    <property type="entry name" value="HTH_ARAC"/>
    <property type="match status" value="1"/>
</dbReference>
<dbReference type="AlphaFoldDB" id="A0A975G670"/>
<sequence>MKRRDVEVVHRNGQILVLCAREPMPLSLASVARTTCYRVDRMCQVVGISERHLRRVFEEGLGITPKDWLRRERMVAARNLLREGHSVKEVSIDLGFASPKIFAREFQQFYEVSPTDFQRKDFSYRLSVA</sequence>
<dbReference type="InterPro" id="IPR018060">
    <property type="entry name" value="HTH_AraC"/>
</dbReference>
<dbReference type="Gene3D" id="1.10.10.60">
    <property type="entry name" value="Homeodomain-like"/>
    <property type="match status" value="1"/>
</dbReference>
<accession>A0A975G670</accession>
<proteinExistence type="predicted"/>
<dbReference type="Pfam" id="PF12833">
    <property type="entry name" value="HTH_18"/>
    <property type="match status" value="1"/>
</dbReference>
<reference evidence="5" key="1">
    <citation type="submission" date="2021-04" db="EMBL/GenBank/DDBJ databases">
        <title>Luteolibacter sp. 32A isolated from the skin of an Anderson's salamander (Ambystoma andersonii).</title>
        <authorList>
            <person name="Spergser J."/>
            <person name="Busse H.-J."/>
        </authorList>
    </citation>
    <scope>NUCLEOTIDE SEQUENCE</scope>
    <source>
        <strain evidence="5">32A</strain>
    </source>
</reference>
<dbReference type="PROSITE" id="PS01124">
    <property type="entry name" value="HTH_ARAC_FAMILY_2"/>
    <property type="match status" value="1"/>
</dbReference>
<name>A0A975G670_9BACT</name>
<dbReference type="Proteomes" id="UP000676169">
    <property type="component" value="Chromosome"/>
</dbReference>
<keyword evidence="1" id="KW-0805">Transcription regulation</keyword>